<name>A0A232FN90_9HYME</name>
<dbReference type="AlphaFoldDB" id="A0A232FN90"/>
<evidence type="ECO:0000313" key="2">
    <source>
        <dbReference type="Proteomes" id="UP000215335"/>
    </source>
</evidence>
<sequence>MKHKADFHLEVIVRLILLGHLIFWQPCLNIALQDSLDSAILPLPRTTLLQPGGNVATHRNVRFFIARLIFFQAGPNILGTLPKDCMVMIPQYCKKPH</sequence>
<keyword evidence="2" id="KW-1185">Reference proteome</keyword>
<protein>
    <submittedName>
        <fullName evidence="1">Uncharacterized protein</fullName>
    </submittedName>
</protein>
<comment type="caution">
    <text evidence="1">The sequence shown here is derived from an EMBL/GenBank/DDBJ whole genome shotgun (WGS) entry which is preliminary data.</text>
</comment>
<reference evidence="1 2" key="1">
    <citation type="journal article" date="2017" name="Curr. Biol.">
        <title>The Evolution of Venom by Co-option of Single-Copy Genes.</title>
        <authorList>
            <person name="Martinson E.O."/>
            <person name="Mrinalini"/>
            <person name="Kelkar Y.D."/>
            <person name="Chang C.H."/>
            <person name="Werren J.H."/>
        </authorList>
    </citation>
    <scope>NUCLEOTIDE SEQUENCE [LARGE SCALE GENOMIC DNA]</scope>
    <source>
        <strain evidence="1 2">Alberta</strain>
        <tissue evidence="1">Whole body</tissue>
    </source>
</reference>
<gene>
    <name evidence="1" type="ORF">TSAR_013757</name>
</gene>
<proteinExistence type="predicted"/>
<organism evidence="1 2">
    <name type="scientific">Trichomalopsis sarcophagae</name>
    <dbReference type="NCBI Taxonomy" id="543379"/>
    <lineage>
        <taxon>Eukaryota</taxon>
        <taxon>Metazoa</taxon>
        <taxon>Ecdysozoa</taxon>
        <taxon>Arthropoda</taxon>
        <taxon>Hexapoda</taxon>
        <taxon>Insecta</taxon>
        <taxon>Pterygota</taxon>
        <taxon>Neoptera</taxon>
        <taxon>Endopterygota</taxon>
        <taxon>Hymenoptera</taxon>
        <taxon>Apocrita</taxon>
        <taxon>Proctotrupomorpha</taxon>
        <taxon>Chalcidoidea</taxon>
        <taxon>Pteromalidae</taxon>
        <taxon>Pteromalinae</taxon>
        <taxon>Trichomalopsis</taxon>
    </lineage>
</organism>
<accession>A0A232FN90</accession>
<dbReference type="Proteomes" id="UP000215335">
    <property type="component" value="Unassembled WGS sequence"/>
</dbReference>
<evidence type="ECO:0000313" key="1">
    <source>
        <dbReference type="EMBL" id="OXU31989.1"/>
    </source>
</evidence>
<dbReference type="EMBL" id="NNAY01000013">
    <property type="protein sequence ID" value="OXU31989.1"/>
    <property type="molecule type" value="Genomic_DNA"/>
</dbReference>